<accession>A0A833S2P6</accession>
<dbReference type="Proteomes" id="UP000655588">
    <property type="component" value="Unassembled WGS sequence"/>
</dbReference>
<proteinExistence type="predicted"/>
<comment type="caution">
    <text evidence="1">The sequence shown here is derived from an EMBL/GenBank/DDBJ whole genome shotgun (WGS) entry which is preliminary data.</text>
</comment>
<keyword evidence="2" id="KW-1185">Reference proteome</keyword>
<evidence type="ECO:0000313" key="1">
    <source>
        <dbReference type="EMBL" id="KAF3423665.1"/>
    </source>
</evidence>
<gene>
    <name evidence="1" type="ORF">E2986_08501</name>
</gene>
<dbReference type="EMBL" id="WNWW01000545">
    <property type="protein sequence ID" value="KAF3423665.1"/>
    <property type="molecule type" value="Genomic_DNA"/>
</dbReference>
<dbReference type="PANTHER" id="PTHR41156:SF1">
    <property type="entry name" value="ZASP-LIKE MOTIF DOMAIN-CONTAINING PROTEIN"/>
    <property type="match status" value="1"/>
</dbReference>
<sequence>MHINDISPNLRTLNKIIRPGGWQKAKAKYEYEASGKSKSKSSSGKAVVPVCLPLCCALPCVIM</sequence>
<dbReference type="PANTHER" id="PTHR41156">
    <property type="entry name" value="AGAP006184-PA"/>
    <property type="match status" value="1"/>
</dbReference>
<organism evidence="1 2">
    <name type="scientific">Frieseomelitta varia</name>
    <dbReference type="NCBI Taxonomy" id="561572"/>
    <lineage>
        <taxon>Eukaryota</taxon>
        <taxon>Metazoa</taxon>
        <taxon>Ecdysozoa</taxon>
        <taxon>Arthropoda</taxon>
        <taxon>Hexapoda</taxon>
        <taxon>Insecta</taxon>
        <taxon>Pterygota</taxon>
        <taxon>Neoptera</taxon>
        <taxon>Endopterygota</taxon>
        <taxon>Hymenoptera</taxon>
        <taxon>Apocrita</taxon>
        <taxon>Aculeata</taxon>
        <taxon>Apoidea</taxon>
        <taxon>Anthophila</taxon>
        <taxon>Apidae</taxon>
        <taxon>Frieseomelitta</taxon>
    </lineage>
</organism>
<reference evidence="1" key="1">
    <citation type="submission" date="2019-11" db="EMBL/GenBank/DDBJ databases">
        <title>The nuclear and mitochondrial genomes of Frieseomelitta varia - a highly eusocial stingless bee (Meliponini) with a permanently sterile worker caste.</title>
        <authorList>
            <person name="Freitas F.C.P."/>
            <person name="Lourenco A.P."/>
            <person name="Nunes F.M.F."/>
            <person name="Paschoal A.R."/>
            <person name="Abreu F.C.P."/>
            <person name="Barbin F.O."/>
            <person name="Bataglia L."/>
            <person name="Cardoso-Junior C.A.M."/>
            <person name="Cervoni M.S."/>
            <person name="Silva S.R."/>
            <person name="Dalarmi F."/>
            <person name="Del Lama M.A."/>
            <person name="Depintor T.S."/>
            <person name="Ferreira K.M."/>
            <person name="Goria P.S."/>
            <person name="Jaskot M.C."/>
            <person name="Lago D.C."/>
            <person name="Luna-Lucena D."/>
            <person name="Moda L.M."/>
            <person name="Nascimento L."/>
            <person name="Pedrino M."/>
            <person name="Rabico F.O."/>
            <person name="Sanches F.C."/>
            <person name="Santos D.E."/>
            <person name="Santos C.G."/>
            <person name="Vieira J."/>
            <person name="Lopes T.F."/>
            <person name="Barchuk A.R."/>
            <person name="Hartfelder K."/>
            <person name="Simoes Z.L.P."/>
            <person name="Bitondi M.M.G."/>
            <person name="Pinheiro D.G."/>
        </authorList>
    </citation>
    <scope>NUCLEOTIDE SEQUENCE</scope>
    <source>
        <strain evidence="1">USP_RPSP 00005682</strain>
        <tissue evidence="1">Whole individual</tissue>
    </source>
</reference>
<name>A0A833S2P6_9HYME</name>
<evidence type="ECO:0000313" key="2">
    <source>
        <dbReference type="Proteomes" id="UP000655588"/>
    </source>
</evidence>
<dbReference type="AlphaFoldDB" id="A0A833S2P6"/>
<protein>
    <submittedName>
        <fullName evidence="1">Uncharacterized protein</fullName>
    </submittedName>
</protein>